<dbReference type="Gene3D" id="3.40.50.2000">
    <property type="entry name" value="Glycogen Phosphorylase B"/>
    <property type="match status" value="2"/>
</dbReference>
<accession>A0A2S6I5C9</accession>
<sequence>MTLLVLTKKFPFPLKDGESLAIHGLTKSLSELGCEVSLLAMNTSKHFYESKELPPEMAHYREVRTVSINNDFSPIDAVSNLIRGTSYHISRFHQESYHEALSRWLLEKSFDIVQLETLYLAPYVNTIRRLSNAQIVMRSHNVEHEIWERCCENIAFAPKRWYLQHITRQLRDFERSQLNQYDLHLPITQRDKKNFERLGGRGHMQVLPIGLETSCGSPTYESYRRSPDLHFIGSLDWLPNLEGLNWFLNEVWPEIHRRCPEVKFHIAGRNMPHSIRQLQMKQVVIHGEVDSSCKFVSSHTISIVPLLSGGGMRAKILEAMSLGRVVITTTVGLEGIKARNRRDLFIADTPEQFVAVVEECVARGRKLEAVGRSAYGAFHRRYDRRVLARKLLQTYEKLLRTEYAELD</sequence>
<dbReference type="CDD" id="cd03801">
    <property type="entry name" value="GT4_PimA-like"/>
    <property type="match status" value="1"/>
</dbReference>
<comment type="caution">
    <text evidence="1">The sequence shown here is derived from an EMBL/GenBank/DDBJ whole genome shotgun (WGS) entry which is preliminary data.</text>
</comment>
<dbReference type="GO" id="GO:0016740">
    <property type="term" value="F:transferase activity"/>
    <property type="evidence" value="ECO:0007669"/>
    <property type="project" value="UniProtKB-KW"/>
</dbReference>
<dbReference type="Pfam" id="PF13692">
    <property type="entry name" value="Glyco_trans_1_4"/>
    <property type="match status" value="1"/>
</dbReference>
<keyword evidence="2" id="KW-1185">Reference proteome</keyword>
<organism evidence="1 2">
    <name type="scientific">Neolewinella xylanilytica</name>
    <dbReference type="NCBI Taxonomy" id="1514080"/>
    <lineage>
        <taxon>Bacteria</taxon>
        <taxon>Pseudomonadati</taxon>
        <taxon>Bacteroidota</taxon>
        <taxon>Saprospiria</taxon>
        <taxon>Saprospirales</taxon>
        <taxon>Lewinellaceae</taxon>
        <taxon>Neolewinella</taxon>
    </lineage>
</organism>
<keyword evidence="1" id="KW-0808">Transferase</keyword>
<evidence type="ECO:0000313" key="1">
    <source>
        <dbReference type="EMBL" id="PPK86376.1"/>
    </source>
</evidence>
<proteinExistence type="predicted"/>
<evidence type="ECO:0000313" key="2">
    <source>
        <dbReference type="Proteomes" id="UP000237662"/>
    </source>
</evidence>
<dbReference type="Proteomes" id="UP000237662">
    <property type="component" value="Unassembled WGS sequence"/>
</dbReference>
<dbReference type="OrthoDB" id="9807209at2"/>
<dbReference type="PANTHER" id="PTHR12526:SF630">
    <property type="entry name" value="GLYCOSYLTRANSFERASE"/>
    <property type="match status" value="1"/>
</dbReference>
<dbReference type="AlphaFoldDB" id="A0A2S6I5C9"/>
<dbReference type="RefSeq" id="WP_104420812.1">
    <property type="nucleotide sequence ID" value="NZ_PTJC01000006.1"/>
</dbReference>
<dbReference type="EMBL" id="PTJC01000006">
    <property type="protein sequence ID" value="PPK86376.1"/>
    <property type="molecule type" value="Genomic_DNA"/>
</dbReference>
<reference evidence="1 2" key="1">
    <citation type="submission" date="2018-02" db="EMBL/GenBank/DDBJ databases">
        <title>Genomic Encyclopedia of Archaeal and Bacterial Type Strains, Phase II (KMG-II): from individual species to whole genera.</title>
        <authorList>
            <person name="Goeker M."/>
        </authorList>
    </citation>
    <scope>NUCLEOTIDE SEQUENCE [LARGE SCALE GENOMIC DNA]</scope>
    <source>
        <strain evidence="1 2">DSM 29526</strain>
    </source>
</reference>
<protein>
    <submittedName>
        <fullName evidence="1">Glycosyltransferase involved in cell wall biosynthesis</fullName>
    </submittedName>
</protein>
<dbReference type="SUPFAM" id="SSF53756">
    <property type="entry name" value="UDP-Glycosyltransferase/glycogen phosphorylase"/>
    <property type="match status" value="1"/>
</dbReference>
<dbReference type="PANTHER" id="PTHR12526">
    <property type="entry name" value="GLYCOSYLTRANSFERASE"/>
    <property type="match status" value="1"/>
</dbReference>
<gene>
    <name evidence="1" type="ORF">CLV84_3302</name>
</gene>
<name>A0A2S6I5C9_9BACT</name>